<feature type="region of interest" description="Disordered" evidence="1">
    <location>
        <begin position="70"/>
        <end position="115"/>
    </location>
</feature>
<dbReference type="Proteomes" id="UP000255168">
    <property type="component" value="Chromosome I"/>
</dbReference>
<dbReference type="AlphaFoldDB" id="A0A375H8H8"/>
<protein>
    <recommendedName>
        <fullName evidence="4">Helix-turn-helix domain-containing protein</fullName>
    </recommendedName>
</protein>
<gene>
    <name evidence="2" type="ORF">CBM2607_20418</name>
</gene>
<evidence type="ECO:0000313" key="2">
    <source>
        <dbReference type="EMBL" id="SPD48424.1"/>
    </source>
</evidence>
<accession>A0A375H8H8</accession>
<proteinExistence type="predicted"/>
<evidence type="ECO:0008006" key="4">
    <source>
        <dbReference type="Google" id="ProtNLM"/>
    </source>
</evidence>
<organism evidence="2 3">
    <name type="scientific">Cupriavidus neocaledonicus</name>
    <dbReference type="NCBI Taxonomy" id="1040979"/>
    <lineage>
        <taxon>Bacteria</taxon>
        <taxon>Pseudomonadati</taxon>
        <taxon>Pseudomonadota</taxon>
        <taxon>Betaproteobacteria</taxon>
        <taxon>Burkholderiales</taxon>
        <taxon>Burkholderiaceae</taxon>
        <taxon>Cupriavidus</taxon>
    </lineage>
</organism>
<dbReference type="EMBL" id="LT984806">
    <property type="protein sequence ID" value="SPD48424.1"/>
    <property type="molecule type" value="Genomic_DNA"/>
</dbReference>
<sequence>MVLAQPTLLEYLTQLYPPTLSVRQVSEITSETEQTIRNAISQRRYPIPSFKIGSKRVFSLVEVAGYLEGLRTADPSHPANQRPKRGRPTKVEQVARQYQHDGAARSNDSRAPARV</sequence>
<evidence type="ECO:0000256" key="1">
    <source>
        <dbReference type="SAM" id="MobiDB-lite"/>
    </source>
</evidence>
<name>A0A375H8H8_9BURK</name>
<evidence type="ECO:0000313" key="3">
    <source>
        <dbReference type="Proteomes" id="UP000255168"/>
    </source>
</evidence>
<reference evidence="2 3" key="1">
    <citation type="submission" date="2018-01" db="EMBL/GenBank/DDBJ databases">
        <authorList>
            <person name="Clerissi C."/>
        </authorList>
    </citation>
    <scope>NUCLEOTIDE SEQUENCE [LARGE SCALE GENOMIC DNA]</scope>
    <source>
        <strain evidence="2">Cupriavidus taiwanensis STM 6160</strain>
    </source>
</reference>